<keyword evidence="2" id="KW-0238">DNA-binding</keyword>
<comment type="similarity">
    <text evidence="1">Belongs to the 'phage' integrase family.</text>
</comment>
<evidence type="ECO:0000256" key="2">
    <source>
        <dbReference type="ARBA" id="ARBA00023125"/>
    </source>
</evidence>
<dbReference type="RefSeq" id="WP_341471954.1">
    <property type="nucleotide sequence ID" value="NZ_CP128401.1"/>
</dbReference>
<dbReference type="PANTHER" id="PTHR30349:SF41">
    <property type="entry name" value="INTEGRASE_RECOMBINASE PROTEIN MJ0367-RELATED"/>
    <property type="match status" value="1"/>
</dbReference>
<dbReference type="SUPFAM" id="SSF56349">
    <property type="entry name" value="DNA breaking-rejoining enzymes"/>
    <property type="match status" value="1"/>
</dbReference>
<keyword evidence="6" id="KW-1185">Reference proteome</keyword>
<dbReference type="PANTHER" id="PTHR30349">
    <property type="entry name" value="PHAGE INTEGRASE-RELATED"/>
    <property type="match status" value="1"/>
</dbReference>
<name>A0ABY9BAE9_9CHLR</name>
<gene>
    <name evidence="5" type="ORF">OZ401_004876</name>
</gene>
<feature type="domain" description="Tyr recombinase" evidence="4">
    <location>
        <begin position="139"/>
        <end position="326"/>
    </location>
</feature>
<evidence type="ECO:0000313" key="5">
    <source>
        <dbReference type="EMBL" id="WJW70072.1"/>
    </source>
</evidence>
<sequence length="344" mass="37710">MPEPDKLDTETIILPADSMELVTVELPPSLPLDQNPAAIYLASLRPVGRRGMRRALAAIVETIKGEPSDPLDFPWHSLRFQHTQALRAKLAERYRPATVNHMLSALRGVLSQAENLGLISADDFRRTTKLKGIRGESLPKGRALIPTEVTLLLRVCQKDKSPKGARDLALVAVLYGAGLRRSEVVKLDLKDFDPKDNSLKVRSGKGGKDRITYLGQGSGTVLAAWVTVRGEESGPLFLPVNKVGKLQKRRLSDQAVLWILSQRGKEAGLEHFSPHDMRRTFISDLLDAGADIATVQKLAGHASVTTTARYDRRGEVAKQKAAELIKLPFDSVESDPPPVSSNDN</sequence>
<dbReference type="InterPro" id="IPR011010">
    <property type="entry name" value="DNA_brk_join_enz"/>
</dbReference>
<accession>A0ABY9BAE9</accession>
<evidence type="ECO:0000313" key="6">
    <source>
        <dbReference type="Proteomes" id="UP001431572"/>
    </source>
</evidence>
<dbReference type="Gene3D" id="1.10.443.10">
    <property type="entry name" value="Intergrase catalytic core"/>
    <property type="match status" value="1"/>
</dbReference>
<dbReference type="Proteomes" id="UP001431572">
    <property type="component" value="Plasmid unnamed1"/>
</dbReference>
<evidence type="ECO:0000256" key="1">
    <source>
        <dbReference type="ARBA" id="ARBA00008857"/>
    </source>
</evidence>
<dbReference type="InterPro" id="IPR002104">
    <property type="entry name" value="Integrase_catalytic"/>
</dbReference>
<dbReference type="InterPro" id="IPR050090">
    <property type="entry name" value="Tyrosine_recombinase_XerCD"/>
</dbReference>
<dbReference type="EMBL" id="CP128401">
    <property type="protein sequence ID" value="WJW70072.1"/>
    <property type="molecule type" value="Genomic_DNA"/>
</dbReference>
<protein>
    <submittedName>
        <fullName evidence="5">Tyrosine-type recombinase/integrase</fullName>
    </submittedName>
</protein>
<keyword evidence="5" id="KW-0614">Plasmid</keyword>
<dbReference type="InterPro" id="IPR013762">
    <property type="entry name" value="Integrase-like_cat_sf"/>
</dbReference>
<dbReference type="Pfam" id="PF00589">
    <property type="entry name" value="Phage_integrase"/>
    <property type="match status" value="1"/>
</dbReference>
<keyword evidence="3" id="KW-0233">DNA recombination</keyword>
<reference evidence="5" key="1">
    <citation type="journal article" date="2024" name="Nature">
        <title>Anoxygenic phototroph of the Chloroflexota uses a type I reaction centre.</title>
        <authorList>
            <person name="Tsuji J.M."/>
            <person name="Shaw N.A."/>
            <person name="Nagashima S."/>
            <person name="Venkiteswaran J.J."/>
            <person name="Schiff S.L."/>
            <person name="Watanabe T."/>
            <person name="Fukui M."/>
            <person name="Hanada S."/>
            <person name="Tank M."/>
            <person name="Neufeld J.D."/>
        </authorList>
    </citation>
    <scope>NUCLEOTIDE SEQUENCE</scope>
    <source>
        <strain evidence="5">L227-S17</strain>
    </source>
</reference>
<proteinExistence type="inferred from homology"/>
<dbReference type="PROSITE" id="PS51898">
    <property type="entry name" value="TYR_RECOMBINASE"/>
    <property type="match status" value="1"/>
</dbReference>
<organism evidence="5 6">
    <name type="scientific">Candidatus Chlorohelix allophototropha</name>
    <dbReference type="NCBI Taxonomy" id="3003348"/>
    <lineage>
        <taxon>Bacteria</taxon>
        <taxon>Bacillati</taxon>
        <taxon>Chloroflexota</taxon>
        <taxon>Chloroflexia</taxon>
        <taxon>Candidatus Chloroheliales</taxon>
        <taxon>Candidatus Chloroheliaceae</taxon>
        <taxon>Candidatus Chlorohelix</taxon>
    </lineage>
</organism>
<evidence type="ECO:0000259" key="4">
    <source>
        <dbReference type="PROSITE" id="PS51898"/>
    </source>
</evidence>
<geneLocation type="plasmid" evidence="5 6">
    <name>unnamed1</name>
</geneLocation>
<evidence type="ECO:0000256" key="3">
    <source>
        <dbReference type="ARBA" id="ARBA00023172"/>
    </source>
</evidence>